<dbReference type="AlphaFoldDB" id="A0A5K8AFL6"/>
<proteinExistence type="predicted"/>
<keyword evidence="3" id="KW-1185">Reference proteome</keyword>
<evidence type="ECO:0000313" key="2">
    <source>
        <dbReference type="EMBL" id="BBO90690.1"/>
    </source>
</evidence>
<accession>A0A5K8AFL6</accession>
<dbReference type="SMART" id="SM00327">
    <property type="entry name" value="VWA"/>
    <property type="match status" value="1"/>
</dbReference>
<dbReference type="RefSeq" id="WP_155311715.1">
    <property type="nucleotide sequence ID" value="NZ_AP021879.1"/>
</dbReference>
<dbReference type="EMBL" id="AP021879">
    <property type="protein sequence ID" value="BBO90690.1"/>
    <property type="molecule type" value="Genomic_DNA"/>
</dbReference>
<sequence>MLTLKKILIGLAAMFALLFSLTPAVLSVEKSLSENTAAAETAGNILFILDASGSMWGQVEGQAKIAIAKEVLTGLVQELPDESTVGLVAYGHRRKGDCDDVEELIPLERLDKEKMTAKIQALNPKGKTPISRSVRLTAERIKHLENETTIVLVSDGKETCDPDPCGLVRELKDAGIKFVMHVIGFDVTEEEREQLECMANAGGGNYYTAGNAGEFLAAAREVVEKSTPPYGIFKVSAEKNGKPFFTLVTLTHQESGKRWSPASTSGKTGTVEIRLAPGTYQAELNNTGVSGGQASAVRFKDIVIVAGETVERKADFSDGTIALASFLNGKPFECSVFFYRQGEKKHFFSMMTNHTTGDLKRRMLPGFYRIEVRAHEIAGKPRVFLDDVEVMPGGTVEKTVEFSAGELTVVVTLDGKPFATPIKIVDAAGKEVIKIWSTWPKQGTRVVTLPEGAYTVQVINIEDTKQVHEFEAVTISAGKSETVTAAFPINQ</sequence>
<dbReference type="Pfam" id="PF00092">
    <property type="entry name" value="VWA"/>
    <property type="match status" value="1"/>
</dbReference>
<organism evidence="2 3">
    <name type="scientific">Desulfosarcina ovata subsp. ovata</name>
    <dbReference type="NCBI Taxonomy" id="2752305"/>
    <lineage>
        <taxon>Bacteria</taxon>
        <taxon>Pseudomonadati</taxon>
        <taxon>Thermodesulfobacteriota</taxon>
        <taxon>Desulfobacteria</taxon>
        <taxon>Desulfobacterales</taxon>
        <taxon>Desulfosarcinaceae</taxon>
        <taxon>Desulfosarcina</taxon>
    </lineage>
</organism>
<dbReference type="InterPro" id="IPR036465">
    <property type="entry name" value="vWFA_dom_sf"/>
</dbReference>
<gene>
    <name evidence="2" type="ORF">DSCOOX_38700</name>
</gene>
<dbReference type="PROSITE" id="PS50234">
    <property type="entry name" value="VWFA"/>
    <property type="match status" value="1"/>
</dbReference>
<dbReference type="SUPFAM" id="SSF53300">
    <property type="entry name" value="vWA-like"/>
    <property type="match status" value="1"/>
</dbReference>
<protein>
    <recommendedName>
        <fullName evidence="1">VWFA domain-containing protein</fullName>
    </recommendedName>
</protein>
<dbReference type="InterPro" id="IPR002035">
    <property type="entry name" value="VWF_A"/>
</dbReference>
<dbReference type="Proteomes" id="UP000422108">
    <property type="component" value="Chromosome"/>
</dbReference>
<evidence type="ECO:0000313" key="3">
    <source>
        <dbReference type="Proteomes" id="UP000422108"/>
    </source>
</evidence>
<name>A0A5K8AFL6_9BACT</name>
<reference evidence="2 3" key="1">
    <citation type="submission" date="2019-11" db="EMBL/GenBank/DDBJ databases">
        <title>Comparative genomics of hydrocarbon-degrading Desulfosarcina strains.</title>
        <authorList>
            <person name="Watanabe M."/>
            <person name="Kojima H."/>
            <person name="Fukui M."/>
        </authorList>
    </citation>
    <scope>NUCLEOTIDE SEQUENCE [LARGE SCALE GENOMIC DNA]</scope>
    <source>
        <strain evidence="3">oXyS1</strain>
    </source>
</reference>
<evidence type="ECO:0000259" key="1">
    <source>
        <dbReference type="PROSITE" id="PS50234"/>
    </source>
</evidence>
<feature type="domain" description="VWFA" evidence="1">
    <location>
        <begin position="44"/>
        <end position="223"/>
    </location>
</feature>
<dbReference type="Gene3D" id="3.40.50.410">
    <property type="entry name" value="von Willebrand factor, type A domain"/>
    <property type="match status" value="1"/>
</dbReference>